<evidence type="ECO:0000313" key="3">
    <source>
        <dbReference type="Proteomes" id="UP000013523"/>
    </source>
</evidence>
<feature type="transmembrane region" description="Helical" evidence="1">
    <location>
        <begin position="173"/>
        <end position="191"/>
    </location>
</feature>
<dbReference type="PATRIC" id="fig|86416.3.peg.4695"/>
<feature type="transmembrane region" description="Helical" evidence="1">
    <location>
        <begin position="117"/>
        <end position="138"/>
    </location>
</feature>
<dbReference type="InterPro" id="IPR047928">
    <property type="entry name" value="Perm_prefix_1"/>
</dbReference>
<dbReference type="eggNOG" id="ENOG5031BMY">
    <property type="taxonomic scope" value="Bacteria"/>
</dbReference>
<dbReference type="KEGG" id="cpas:Clopa_4704"/>
<keyword evidence="3" id="KW-1185">Reference proteome</keyword>
<accession>R4K888</accession>
<evidence type="ECO:0000256" key="1">
    <source>
        <dbReference type="SAM" id="Phobius"/>
    </source>
</evidence>
<sequence length="218" mass="24985">MYEKFRKKVDELFENAPETSRARELKEELLANLMDKYNDLVASGKSEEEAFNIAIAGIGDVDDLIRGLKEKDVLDYAQIQKDRKKSALILSVSIGLYIMSVVILILCTEVFRIDDNIAVCIMLTMDAAATCIIIYNAVSRPKYLKADDTIVEEFKEWKSSTNKDREIIKSIRSILWMIIVVIYFVLSFQFSSWAYSWVIFIIGAAIERAITLAFQLRK</sequence>
<feature type="transmembrane region" description="Helical" evidence="1">
    <location>
        <begin position="197"/>
        <end position="216"/>
    </location>
</feature>
<dbReference type="RefSeq" id="WP_015617661.1">
    <property type="nucleotide sequence ID" value="NC_021182.1"/>
</dbReference>
<reference evidence="2 3" key="1">
    <citation type="submission" date="2012-01" db="EMBL/GenBank/DDBJ databases">
        <title>Complete sequence of chromosome of Clostridium pasteurianum BC1.</title>
        <authorList>
            <consortium name="US DOE Joint Genome Institute"/>
            <person name="Lucas S."/>
            <person name="Han J."/>
            <person name="Lapidus A."/>
            <person name="Cheng J.-F."/>
            <person name="Goodwin L."/>
            <person name="Pitluck S."/>
            <person name="Peters L."/>
            <person name="Mikhailova N."/>
            <person name="Teshima H."/>
            <person name="Detter J.C."/>
            <person name="Han C."/>
            <person name="Tapia R."/>
            <person name="Land M."/>
            <person name="Hauser L."/>
            <person name="Kyrpides N."/>
            <person name="Ivanova N."/>
            <person name="Pagani I."/>
            <person name="Dunn J."/>
            <person name="Taghavi S."/>
            <person name="Francis A."/>
            <person name="van der Lelie D."/>
            <person name="Woyke T."/>
        </authorList>
    </citation>
    <scope>NUCLEOTIDE SEQUENCE [LARGE SCALE GENOMIC DNA]</scope>
    <source>
        <strain evidence="2 3">BC1</strain>
    </source>
</reference>
<dbReference type="EMBL" id="CP003261">
    <property type="protein sequence ID" value="AGK99392.1"/>
    <property type="molecule type" value="Genomic_DNA"/>
</dbReference>
<proteinExistence type="predicted"/>
<evidence type="ECO:0000313" key="2">
    <source>
        <dbReference type="EMBL" id="AGK99392.1"/>
    </source>
</evidence>
<keyword evidence="1" id="KW-1133">Transmembrane helix</keyword>
<keyword evidence="1" id="KW-0472">Membrane</keyword>
<feature type="transmembrane region" description="Helical" evidence="1">
    <location>
        <begin position="87"/>
        <end position="111"/>
    </location>
</feature>
<dbReference type="HOGENOM" id="CLU_105892_0_0_9"/>
<dbReference type="STRING" id="86416.Clopa_4704"/>
<organism evidence="2 3">
    <name type="scientific">Clostridium pasteurianum BC1</name>
    <dbReference type="NCBI Taxonomy" id="86416"/>
    <lineage>
        <taxon>Bacteria</taxon>
        <taxon>Bacillati</taxon>
        <taxon>Bacillota</taxon>
        <taxon>Clostridia</taxon>
        <taxon>Eubacteriales</taxon>
        <taxon>Clostridiaceae</taxon>
        <taxon>Clostridium</taxon>
    </lineage>
</organism>
<dbReference type="Proteomes" id="UP000013523">
    <property type="component" value="Chromosome"/>
</dbReference>
<name>R4K888_CLOPA</name>
<keyword evidence="1" id="KW-0812">Transmembrane</keyword>
<dbReference type="AlphaFoldDB" id="R4K888"/>
<dbReference type="OrthoDB" id="362167at2"/>
<protein>
    <submittedName>
        <fullName evidence="2">Uncharacterized protein</fullName>
    </submittedName>
</protein>
<dbReference type="NCBIfam" id="NF038403">
    <property type="entry name" value="perm_prefix_1"/>
    <property type="match status" value="1"/>
</dbReference>
<gene>
    <name evidence="2" type="ORF">Clopa_4704</name>
</gene>